<dbReference type="InterPro" id="IPR025857">
    <property type="entry name" value="MacB_PCD"/>
</dbReference>
<feature type="domain" description="ABC3 transporter permease C-terminal" evidence="8">
    <location>
        <begin position="269"/>
        <end position="399"/>
    </location>
</feature>
<proteinExistence type="inferred from homology"/>
<evidence type="ECO:0000256" key="1">
    <source>
        <dbReference type="ARBA" id="ARBA00004651"/>
    </source>
</evidence>
<evidence type="ECO:0000259" key="8">
    <source>
        <dbReference type="Pfam" id="PF02687"/>
    </source>
</evidence>
<evidence type="ECO:0000256" key="3">
    <source>
        <dbReference type="ARBA" id="ARBA00022475"/>
    </source>
</evidence>
<evidence type="ECO:0000256" key="7">
    <source>
        <dbReference type="SAM" id="Phobius"/>
    </source>
</evidence>
<keyword evidence="3" id="KW-1003">Cell membrane</keyword>
<evidence type="ECO:0000256" key="6">
    <source>
        <dbReference type="ARBA" id="ARBA00023136"/>
    </source>
</evidence>
<reference evidence="10 11" key="1">
    <citation type="submission" date="2022-07" db="EMBL/GenBank/DDBJ databases">
        <title>Mucilaginibacter sp. JC4.</title>
        <authorList>
            <person name="Le V."/>
            <person name="Ko S.-R."/>
            <person name="Ahn C.-Y."/>
            <person name="Oh H.-M."/>
        </authorList>
    </citation>
    <scope>NUCLEOTIDE SEQUENCE [LARGE SCALE GENOMIC DNA]</scope>
    <source>
        <strain evidence="10 11">JC4</strain>
    </source>
</reference>
<comment type="similarity">
    <text evidence="2">Belongs to the ABC-4 integral membrane protein family. LolC/E subfamily.</text>
</comment>
<accession>A0ABT1TA41</accession>
<protein>
    <submittedName>
        <fullName evidence="10">ABC transporter permease</fullName>
    </submittedName>
</protein>
<evidence type="ECO:0000256" key="5">
    <source>
        <dbReference type="ARBA" id="ARBA00022989"/>
    </source>
</evidence>
<dbReference type="InterPro" id="IPR003838">
    <property type="entry name" value="ABC3_permease_C"/>
</dbReference>
<keyword evidence="4 7" id="KW-0812">Transmembrane</keyword>
<feature type="transmembrane region" description="Helical" evidence="7">
    <location>
        <begin position="266"/>
        <end position="290"/>
    </location>
</feature>
<dbReference type="InterPro" id="IPR051447">
    <property type="entry name" value="Lipoprotein-release_system"/>
</dbReference>
<dbReference type="Pfam" id="PF02687">
    <property type="entry name" value="FtsX"/>
    <property type="match status" value="1"/>
</dbReference>
<evidence type="ECO:0000313" key="10">
    <source>
        <dbReference type="EMBL" id="MCQ6961496.1"/>
    </source>
</evidence>
<comment type="subcellular location">
    <subcellularLocation>
        <location evidence="1">Cell membrane</location>
        <topology evidence="1">Multi-pass membrane protein</topology>
    </subcellularLocation>
</comment>
<keyword evidence="5 7" id="KW-1133">Transmembrane helix</keyword>
<dbReference type="Pfam" id="PF12704">
    <property type="entry name" value="MacB_PCD"/>
    <property type="match status" value="1"/>
</dbReference>
<dbReference type="Proteomes" id="UP001204376">
    <property type="component" value="Unassembled WGS sequence"/>
</dbReference>
<feature type="transmembrane region" description="Helical" evidence="7">
    <location>
        <begin position="373"/>
        <end position="396"/>
    </location>
</feature>
<dbReference type="PANTHER" id="PTHR30489:SF0">
    <property type="entry name" value="LIPOPROTEIN-RELEASING SYSTEM TRANSMEMBRANE PROTEIN LOLE"/>
    <property type="match status" value="1"/>
</dbReference>
<evidence type="ECO:0000256" key="2">
    <source>
        <dbReference type="ARBA" id="ARBA00005236"/>
    </source>
</evidence>
<name>A0ABT1TA41_9SPHI</name>
<keyword evidence="11" id="KW-1185">Reference proteome</keyword>
<gene>
    <name evidence="10" type="ORF">NPE20_26220</name>
</gene>
<organism evidence="10 11">
    <name type="scientific">Mucilaginibacter aquariorum</name>
    <dbReference type="NCBI Taxonomy" id="2967225"/>
    <lineage>
        <taxon>Bacteria</taxon>
        <taxon>Pseudomonadati</taxon>
        <taxon>Bacteroidota</taxon>
        <taxon>Sphingobacteriia</taxon>
        <taxon>Sphingobacteriales</taxon>
        <taxon>Sphingobacteriaceae</taxon>
        <taxon>Mucilaginibacter</taxon>
    </lineage>
</organism>
<dbReference type="PANTHER" id="PTHR30489">
    <property type="entry name" value="LIPOPROTEIN-RELEASING SYSTEM TRANSMEMBRANE PROTEIN LOLE"/>
    <property type="match status" value="1"/>
</dbReference>
<feature type="domain" description="MacB-like periplasmic core" evidence="9">
    <location>
        <begin position="19"/>
        <end position="240"/>
    </location>
</feature>
<keyword evidence="6 7" id="KW-0472">Membrane</keyword>
<dbReference type="EMBL" id="JANHOH010000015">
    <property type="protein sequence ID" value="MCQ6961496.1"/>
    <property type="molecule type" value="Genomic_DNA"/>
</dbReference>
<feature type="transmembrane region" description="Helical" evidence="7">
    <location>
        <begin position="310"/>
        <end position="334"/>
    </location>
</feature>
<comment type="caution">
    <text evidence="10">The sequence shown here is derived from an EMBL/GenBank/DDBJ whole genome shotgun (WGS) entry which is preliminary data.</text>
</comment>
<sequence>MMMIFIMAWRNIWRNKMRSMVIILSIAVGLFAGIAVLALYKGMMKSRVRTVIDAEVGHLQLHDINFKKDYEPKFVLTDGASILKTVSSMPAVKLAAPRSITTGMLSTTTGSAGVQINGVVPQLEYEASQLKKKIVAGKVFDPVKNNEIMIGQKLAKKMKLKVRSKLVLTFTDTASNMVSGAFRVTAIYKSDNTPLDEKNVYITMTDLNALLGISSGFHEVMLLLKNDEDVNKVQQELKQLFPAYQVESWREISPETDFMVKTTDQYAYIIMVIIMFALAFGIVNTMLMAVLERTREIGMMMALGTNRVRVFALIFLETVFLTLAGTPIGILTGWGTSAYFNKHGLDLSGMGRDMMGSFGFGTMIYPEFPADKLLVVMLIVTGTAIFSCLFPAIKAVKLRPVEALRR</sequence>
<evidence type="ECO:0000259" key="9">
    <source>
        <dbReference type="Pfam" id="PF12704"/>
    </source>
</evidence>
<evidence type="ECO:0000313" key="11">
    <source>
        <dbReference type="Proteomes" id="UP001204376"/>
    </source>
</evidence>
<evidence type="ECO:0000256" key="4">
    <source>
        <dbReference type="ARBA" id="ARBA00022692"/>
    </source>
</evidence>